<dbReference type="EMBL" id="CM029048">
    <property type="protein sequence ID" value="KAG2577850.1"/>
    <property type="molecule type" value="Genomic_DNA"/>
</dbReference>
<dbReference type="Proteomes" id="UP000823388">
    <property type="component" value="Chromosome 6N"/>
</dbReference>
<organism evidence="1 2">
    <name type="scientific">Panicum virgatum</name>
    <name type="common">Blackwell switchgrass</name>
    <dbReference type="NCBI Taxonomy" id="38727"/>
    <lineage>
        <taxon>Eukaryota</taxon>
        <taxon>Viridiplantae</taxon>
        <taxon>Streptophyta</taxon>
        <taxon>Embryophyta</taxon>
        <taxon>Tracheophyta</taxon>
        <taxon>Spermatophyta</taxon>
        <taxon>Magnoliopsida</taxon>
        <taxon>Liliopsida</taxon>
        <taxon>Poales</taxon>
        <taxon>Poaceae</taxon>
        <taxon>PACMAD clade</taxon>
        <taxon>Panicoideae</taxon>
        <taxon>Panicodae</taxon>
        <taxon>Paniceae</taxon>
        <taxon>Panicinae</taxon>
        <taxon>Panicum</taxon>
        <taxon>Panicum sect. Hiantes</taxon>
    </lineage>
</organism>
<accession>A0A8T0QXR7</accession>
<evidence type="ECO:0000313" key="2">
    <source>
        <dbReference type="Proteomes" id="UP000823388"/>
    </source>
</evidence>
<dbReference type="AlphaFoldDB" id="A0A8T0QXR7"/>
<evidence type="ECO:0000313" key="1">
    <source>
        <dbReference type="EMBL" id="KAG2577850.1"/>
    </source>
</evidence>
<gene>
    <name evidence="1" type="ORF">PVAP13_6NG220203</name>
</gene>
<name>A0A8T0QXR7_PANVG</name>
<sequence length="212" mass="22642">MERWRELAETVPGTLLFVALDTHGGLLGTVGSAHTTLGAVAGTLRVLPEGAPPGDIRGATAGLFGGASPSSVLEGALRELARLDVLHAGAGQAFNLYARRHALARATGGDRKALELLYQSWQEDRLSDAVLRAWDARRKLRAAAAEARAAEDACCVLRSFPHGAPDEWTSAAWRLALHAAVSAVLAFHALGRMRDAVALEIHDVWRMLSITR</sequence>
<proteinExistence type="predicted"/>
<reference evidence="1" key="1">
    <citation type="submission" date="2020-05" db="EMBL/GenBank/DDBJ databases">
        <title>WGS assembly of Panicum virgatum.</title>
        <authorList>
            <person name="Lovell J.T."/>
            <person name="Jenkins J."/>
            <person name="Shu S."/>
            <person name="Juenger T.E."/>
            <person name="Schmutz J."/>
        </authorList>
    </citation>
    <scope>NUCLEOTIDE SEQUENCE</scope>
    <source>
        <strain evidence="1">AP13</strain>
    </source>
</reference>
<comment type="caution">
    <text evidence="1">The sequence shown here is derived from an EMBL/GenBank/DDBJ whole genome shotgun (WGS) entry which is preliminary data.</text>
</comment>
<keyword evidence="2" id="KW-1185">Reference proteome</keyword>
<protein>
    <submittedName>
        <fullName evidence="1">Uncharacterized protein</fullName>
    </submittedName>
</protein>